<reference evidence="6" key="1">
    <citation type="submission" date="2017-07" db="EMBL/GenBank/DDBJ databases">
        <authorList>
            <person name="Varghese N."/>
            <person name="Submissions S."/>
        </authorList>
    </citation>
    <scope>NUCLEOTIDE SEQUENCE [LARGE SCALE GENOMIC DNA]</scope>
    <source>
        <strain evidence="6">NLAE-zl-C134</strain>
    </source>
</reference>
<evidence type="ECO:0000313" key="6">
    <source>
        <dbReference type="Proteomes" id="UP000254051"/>
    </source>
</evidence>
<keyword evidence="6" id="KW-1185">Reference proteome</keyword>
<dbReference type="EMBL" id="UHJJ01000020">
    <property type="protein sequence ID" value="SUQ16059.1"/>
    <property type="molecule type" value="Genomic_DNA"/>
</dbReference>
<feature type="domain" description="Solute-binding protein family 3/N-terminal" evidence="4">
    <location>
        <begin position="56"/>
        <end position="309"/>
    </location>
</feature>
<organism evidence="5 6">
    <name type="scientific">Faecalicatena contorta</name>
    <dbReference type="NCBI Taxonomy" id="39482"/>
    <lineage>
        <taxon>Bacteria</taxon>
        <taxon>Bacillati</taxon>
        <taxon>Bacillota</taxon>
        <taxon>Clostridia</taxon>
        <taxon>Lachnospirales</taxon>
        <taxon>Lachnospiraceae</taxon>
        <taxon>Faecalicatena</taxon>
    </lineage>
</organism>
<accession>A0A315ZNY6</accession>
<dbReference type="PANTHER" id="PTHR35936:SF19">
    <property type="entry name" value="AMINO-ACID-BINDING PROTEIN YXEM-RELATED"/>
    <property type="match status" value="1"/>
</dbReference>
<protein>
    <submittedName>
        <fullName evidence="5">Putative lysine transport system substrate-binding protein</fullName>
    </submittedName>
</protein>
<proteinExistence type="predicted"/>
<evidence type="ECO:0000256" key="2">
    <source>
        <dbReference type="SAM" id="MobiDB-lite"/>
    </source>
</evidence>
<dbReference type="RefSeq" id="WP_181392930.1">
    <property type="nucleotide sequence ID" value="NZ_QGDS01000020.1"/>
</dbReference>
<keyword evidence="1 3" id="KW-0732">Signal</keyword>
<dbReference type="InterPro" id="IPR001638">
    <property type="entry name" value="Solute-binding_3/MltF_N"/>
</dbReference>
<dbReference type="Gene3D" id="3.40.190.10">
    <property type="entry name" value="Periplasmic binding protein-like II"/>
    <property type="match status" value="2"/>
</dbReference>
<gene>
    <name evidence="5" type="ORF">SAMN05216529_12042</name>
</gene>
<evidence type="ECO:0000256" key="3">
    <source>
        <dbReference type="SAM" id="SignalP"/>
    </source>
</evidence>
<dbReference type="Pfam" id="PF00497">
    <property type="entry name" value="SBP_bac_3"/>
    <property type="match status" value="1"/>
</dbReference>
<feature type="chain" id="PRO_5043163446" evidence="3">
    <location>
        <begin position="21"/>
        <end position="315"/>
    </location>
</feature>
<evidence type="ECO:0000313" key="5">
    <source>
        <dbReference type="EMBL" id="SUQ16059.1"/>
    </source>
</evidence>
<feature type="signal peptide" evidence="3">
    <location>
        <begin position="1"/>
        <end position="20"/>
    </location>
</feature>
<sequence>MKKKLIASVLAGIMVVSALTGCGGGKETTKAEESTKSDTSASADSSVSSDAVDKKVFRIGIECTYAPYNWTQETEDLSNGEKAVKIANSDGYTYGYDVALAQKICDELGWTLEVYKSDWTSIFMGLEDKTYDCIMSAVCYTAERDEIYDFTSTYYERQIKAVVREDSKFADVKKLSDFEGMAPAVIAQLGTNFVDYKPQVPSGTAATDYESASELFLAIQNSTADVLITEKSTADSALQSMNGLVQLELDSDDDFVAPEGSPNNCCILFRGGDPECEIIQGALDSLGWTNETEEGLAVMNALMSEMIELQPSADK</sequence>
<dbReference type="AlphaFoldDB" id="A0A315ZNY6"/>
<feature type="region of interest" description="Disordered" evidence="2">
    <location>
        <begin position="23"/>
        <end position="45"/>
    </location>
</feature>
<evidence type="ECO:0000256" key="1">
    <source>
        <dbReference type="ARBA" id="ARBA00022729"/>
    </source>
</evidence>
<evidence type="ECO:0000259" key="4">
    <source>
        <dbReference type="SMART" id="SM00062"/>
    </source>
</evidence>
<name>A0A315ZNY6_9FIRM</name>
<dbReference type="PROSITE" id="PS51257">
    <property type="entry name" value="PROKAR_LIPOPROTEIN"/>
    <property type="match status" value="1"/>
</dbReference>
<dbReference type="SUPFAM" id="SSF53850">
    <property type="entry name" value="Periplasmic binding protein-like II"/>
    <property type="match status" value="1"/>
</dbReference>
<dbReference type="Proteomes" id="UP000254051">
    <property type="component" value="Unassembled WGS sequence"/>
</dbReference>
<dbReference type="SMART" id="SM00062">
    <property type="entry name" value="PBPb"/>
    <property type="match status" value="1"/>
</dbReference>
<feature type="compositionally biased region" description="Basic and acidic residues" evidence="2">
    <location>
        <begin position="27"/>
        <end position="36"/>
    </location>
</feature>
<dbReference type="PANTHER" id="PTHR35936">
    <property type="entry name" value="MEMBRANE-BOUND LYTIC MUREIN TRANSGLYCOSYLASE F"/>
    <property type="match status" value="1"/>
</dbReference>